<comment type="caution">
    <text evidence="2">The sequence shown here is derived from an EMBL/GenBank/DDBJ whole genome shotgun (WGS) entry which is preliminary data.</text>
</comment>
<sequence>MNNDCCTPAGEFTLKATLVAVNSNSSSTAIMTAGGSKGGENRTVAVGAGVGVSLGVLSLAMRGAGFLWGRRKRKATYEDFQQTVPEGQISFVAPQLASPCPVYEVGDSPAPTRSELPVSK</sequence>
<organism evidence="2 3">
    <name type="scientific">Aspergillus cavernicola</name>
    <dbReference type="NCBI Taxonomy" id="176166"/>
    <lineage>
        <taxon>Eukaryota</taxon>
        <taxon>Fungi</taxon>
        <taxon>Dikarya</taxon>
        <taxon>Ascomycota</taxon>
        <taxon>Pezizomycotina</taxon>
        <taxon>Eurotiomycetes</taxon>
        <taxon>Eurotiomycetidae</taxon>
        <taxon>Eurotiales</taxon>
        <taxon>Aspergillaceae</taxon>
        <taxon>Aspergillus</taxon>
        <taxon>Aspergillus subgen. Nidulantes</taxon>
    </lineage>
</organism>
<accession>A0ABR4HCP3</accession>
<gene>
    <name evidence="2" type="ORF">BDW59DRAFT_35134</name>
</gene>
<evidence type="ECO:0000313" key="2">
    <source>
        <dbReference type="EMBL" id="KAL2813060.1"/>
    </source>
</evidence>
<proteinExistence type="predicted"/>
<keyword evidence="3" id="KW-1185">Reference proteome</keyword>
<dbReference type="Proteomes" id="UP001610335">
    <property type="component" value="Unassembled WGS sequence"/>
</dbReference>
<keyword evidence="1" id="KW-0472">Membrane</keyword>
<keyword evidence="1" id="KW-1133">Transmembrane helix</keyword>
<keyword evidence="1" id="KW-0812">Transmembrane</keyword>
<name>A0ABR4HCP3_9EURO</name>
<evidence type="ECO:0000313" key="3">
    <source>
        <dbReference type="Proteomes" id="UP001610335"/>
    </source>
</evidence>
<protein>
    <submittedName>
        <fullName evidence="2">Uncharacterized protein</fullName>
    </submittedName>
</protein>
<dbReference type="EMBL" id="JBFXLS010000153">
    <property type="protein sequence ID" value="KAL2813060.1"/>
    <property type="molecule type" value="Genomic_DNA"/>
</dbReference>
<evidence type="ECO:0000256" key="1">
    <source>
        <dbReference type="SAM" id="Phobius"/>
    </source>
</evidence>
<feature type="transmembrane region" description="Helical" evidence="1">
    <location>
        <begin position="44"/>
        <end position="68"/>
    </location>
</feature>
<reference evidence="2 3" key="1">
    <citation type="submission" date="2024-07" db="EMBL/GenBank/DDBJ databases">
        <title>Section-level genome sequencing and comparative genomics of Aspergillus sections Usti and Cavernicolus.</title>
        <authorList>
            <consortium name="Lawrence Berkeley National Laboratory"/>
            <person name="Nybo J.L."/>
            <person name="Vesth T.C."/>
            <person name="Theobald S."/>
            <person name="Frisvad J.C."/>
            <person name="Larsen T.O."/>
            <person name="Kjaerboelling I."/>
            <person name="Rothschild-Mancinelli K."/>
            <person name="Lyhne E.K."/>
            <person name="Kogle M.E."/>
            <person name="Barry K."/>
            <person name="Clum A."/>
            <person name="Na H."/>
            <person name="Ledsgaard L."/>
            <person name="Lin J."/>
            <person name="Lipzen A."/>
            <person name="Kuo A."/>
            <person name="Riley R."/>
            <person name="Mondo S."/>
            <person name="LaButti K."/>
            <person name="Haridas S."/>
            <person name="Pangalinan J."/>
            <person name="Salamov A.A."/>
            <person name="Simmons B.A."/>
            <person name="Magnuson J.K."/>
            <person name="Chen J."/>
            <person name="Drula E."/>
            <person name="Henrissat B."/>
            <person name="Wiebenga A."/>
            <person name="Lubbers R.J."/>
            <person name="Gomes A.C."/>
            <person name="Makela M.R."/>
            <person name="Stajich J."/>
            <person name="Grigoriev I.V."/>
            <person name="Mortensen U.H."/>
            <person name="De vries R.P."/>
            <person name="Baker S.E."/>
            <person name="Andersen M.R."/>
        </authorList>
    </citation>
    <scope>NUCLEOTIDE SEQUENCE [LARGE SCALE GENOMIC DNA]</scope>
    <source>
        <strain evidence="2 3">CBS 600.67</strain>
    </source>
</reference>